<dbReference type="InterPro" id="IPR037185">
    <property type="entry name" value="EmrE-like"/>
</dbReference>
<comment type="similarity">
    <text evidence="2">Belongs to the EamA transporter family.</text>
</comment>
<evidence type="ECO:0000313" key="9">
    <source>
        <dbReference type="Proteomes" id="UP001212602"/>
    </source>
</evidence>
<dbReference type="Pfam" id="PF00892">
    <property type="entry name" value="EamA"/>
    <property type="match status" value="1"/>
</dbReference>
<keyword evidence="5 6" id="KW-0472">Membrane</keyword>
<organism evidence="8 9">
    <name type="scientific">Xenophilus arseniciresistens</name>
    <dbReference type="NCBI Taxonomy" id="1283306"/>
    <lineage>
        <taxon>Bacteria</taxon>
        <taxon>Pseudomonadati</taxon>
        <taxon>Pseudomonadota</taxon>
        <taxon>Betaproteobacteria</taxon>
        <taxon>Burkholderiales</taxon>
        <taxon>Comamonadaceae</taxon>
        <taxon>Xenophilus</taxon>
    </lineage>
</organism>
<dbReference type="RefSeq" id="WP_271430045.1">
    <property type="nucleotide sequence ID" value="NZ_JAQIPB010000012.1"/>
</dbReference>
<dbReference type="SUPFAM" id="SSF103481">
    <property type="entry name" value="Multidrug resistance efflux transporter EmrE"/>
    <property type="match status" value="1"/>
</dbReference>
<feature type="transmembrane region" description="Helical" evidence="6">
    <location>
        <begin position="241"/>
        <end position="264"/>
    </location>
</feature>
<feature type="transmembrane region" description="Helical" evidence="6">
    <location>
        <begin position="44"/>
        <end position="63"/>
    </location>
</feature>
<comment type="subcellular location">
    <subcellularLocation>
        <location evidence="1">Membrane</location>
        <topology evidence="1">Multi-pass membrane protein</topology>
    </subcellularLocation>
</comment>
<dbReference type="PANTHER" id="PTHR32322:SF2">
    <property type="entry name" value="EAMA DOMAIN-CONTAINING PROTEIN"/>
    <property type="match status" value="1"/>
</dbReference>
<keyword evidence="9" id="KW-1185">Reference proteome</keyword>
<evidence type="ECO:0000256" key="1">
    <source>
        <dbReference type="ARBA" id="ARBA00004141"/>
    </source>
</evidence>
<gene>
    <name evidence="8" type="ORF">PGB34_20920</name>
</gene>
<keyword evidence="3 6" id="KW-0812">Transmembrane</keyword>
<keyword evidence="4 6" id="KW-1133">Transmembrane helix</keyword>
<proteinExistence type="inferred from homology"/>
<feature type="transmembrane region" description="Helical" evidence="6">
    <location>
        <begin position="209"/>
        <end position="229"/>
    </location>
</feature>
<sequence length="333" mass="34610">MSSSPPPASSIRRGIACGAAAGAFWGLVFLTPELVRDFTPGQLAAGRYLAYGLFAALLIAPRLRSLLPRLGWREWWALSWLSLLGNTLYYVLLAQAVQLGGMAMTALVIGFLPVAVTLVSRGGAGAVPLRRLALSLALGVAGIGCVGYESLAAVSLGGDAAGLARPGALLGFGCAVGALISWSIYAVANSRWLARRADLSAHDWSLLTGLATGAQALLLAIPAFVLTAADAGGAPAHSSEAWWRFIAVVTSVAILASIVGNAFWNRASRLLPSTMIGQMILFETLFALLYGFAWEQRGPSWLEAAAMVLVTASVLGSVRAHRVHAPAPAAHAA</sequence>
<dbReference type="AlphaFoldDB" id="A0AAE3NAN3"/>
<evidence type="ECO:0000256" key="3">
    <source>
        <dbReference type="ARBA" id="ARBA00022692"/>
    </source>
</evidence>
<evidence type="ECO:0000259" key="7">
    <source>
        <dbReference type="Pfam" id="PF00892"/>
    </source>
</evidence>
<protein>
    <submittedName>
        <fullName evidence="8">DMT family transporter</fullName>
    </submittedName>
</protein>
<dbReference type="Proteomes" id="UP001212602">
    <property type="component" value="Unassembled WGS sequence"/>
</dbReference>
<evidence type="ECO:0000256" key="6">
    <source>
        <dbReference type="SAM" id="Phobius"/>
    </source>
</evidence>
<feature type="transmembrane region" description="Helical" evidence="6">
    <location>
        <begin position="75"/>
        <end position="93"/>
    </location>
</feature>
<dbReference type="InterPro" id="IPR050638">
    <property type="entry name" value="AA-Vitamin_Transporters"/>
</dbReference>
<accession>A0AAE3NAN3</accession>
<feature type="transmembrane region" description="Helical" evidence="6">
    <location>
        <begin position="276"/>
        <end position="294"/>
    </location>
</feature>
<evidence type="ECO:0000256" key="2">
    <source>
        <dbReference type="ARBA" id="ARBA00007362"/>
    </source>
</evidence>
<dbReference type="GO" id="GO:0016020">
    <property type="term" value="C:membrane"/>
    <property type="evidence" value="ECO:0007669"/>
    <property type="project" value="UniProtKB-SubCell"/>
</dbReference>
<dbReference type="EMBL" id="JAQIPB010000012">
    <property type="protein sequence ID" value="MDA7418840.1"/>
    <property type="molecule type" value="Genomic_DNA"/>
</dbReference>
<feature type="transmembrane region" description="Helical" evidence="6">
    <location>
        <begin position="168"/>
        <end position="188"/>
    </location>
</feature>
<comment type="caution">
    <text evidence="8">The sequence shown here is derived from an EMBL/GenBank/DDBJ whole genome shotgun (WGS) entry which is preliminary data.</text>
</comment>
<name>A0AAE3NAN3_9BURK</name>
<dbReference type="InterPro" id="IPR000620">
    <property type="entry name" value="EamA_dom"/>
</dbReference>
<feature type="transmembrane region" description="Helical" evidence="6">
    <location>
        <begin position="99"/>
        <end position="120"/>
    </location>
</feature>
<evidence type="ECO:0000256" key="4">
    <source>
        <dbReference type="ARBA" id="ARBA00022989"/>
    </source>
</evidence>
<evidence type="ECO:0000256" key="5">
    <source>
        <dbReference type="ARBA" id="ARBA00023136"/>
    </source>
</evidence>
<feature type="transmembrane region" description="Helical" evidence="6">
    <location>
        <begin position="12"/>
        <end position="32"/>
    </location>
</feature>
<dbReference type="PANTHER" id="PTHR32322">
    <property type="entry name" value="INNER MEMBRANE TRANSPORTER"/>
    <property type="match status" value="1"/>
</dbReference>
<feature type="transmembrane region" description="Helical" evidence="6">
    <location>
        <begin position="132"/>
        <end position="156"/>
    </location>
</feature>
<feature type="domain" description="EamA" evidence="7">
    <location>
        <begin position="13"/>
        <end position="146"/>
    </location>
</feature>
<evidence type="ECO:0000313" key="8">
    <source>
        <dbReference type="EMBL" id="MDA7418840.1"/>
    </source>
</evidence>
<reference evidence="8" key="1">
    <citation type="submission" date="2023-01" db="EMBL/GenBank/DDBJ databases">
        <title>Xenophilus mangrovi sp. nov., isolated from soil of Mangrove nature reserve.</title>
        <authorList>
            <person name="Xu S."/>
            <person name="Liu Z."/>
            <person name="Xu Y."/>
        </authorList>
    </citation>
    <scope>NUCLEOTIDE SEQUENCE</scope>
    <source>
        <strain evidence="8">YW8</strain>
    </source>
</reference>